<dbReference type="EMBL" id="GGEC01051051">
    <property type="protein sequence ID" value="MBX31535.1"/>
    <property type="molecule type" value="Transcribed_RNA"/>
</dbReference>
<sequence length="60" mass="7104">MLSLAKIGKLNIRHKTIGIEKRLSYIRNRHTHEHENKKVINKIKLILNSMCEPLNLIIFK</sequence>
<proteinExistence type="predicted"/>
<dbReference type="AlphaFoldDB" id="A0A2P2MMQ6"/>
<reference evidence="1" key="1">
    <citation type="submission" date="2018-02" db="EMBL/GenBank/DDBJ databases">
        <title>Rhizophora mucronata_Transcriptome.</title>
        <authorList>
            <person name="Meera S.P."/>
            <person name="Sreeshan A."/>
            <person name="Augustine A."/>
        </authorList>
    </citation>
    <scope>NUCLEOTIDE SEQUENCE</scope>
    <source>
        <tissue evidence="1">Leaf</tissue>
    </source>
</reference>
<organism evidence="1">
    <name type="scientific">Rhizophora mucronata</name>
    <name type="common">Asiatic mangrove</name>
    <dbReference type="NCBI Taxonomy" id="61149"/>
    <lineage>
        <taxon>Eukaryota</taxon>
        <taxon>Viridiplantae</taxon>
        <taxon>Streptophyta</taxon>
        <taxon>Embryophyta</taxon>
        <taxon>Tracheophyta</taxon>
        <taxon>Spermatophyta</taxon>
        <taxon>Magnoliopsida</taxon>
        <taxon>eudicotyledons</taxon>
        <taxon>Gunneridae</taxon>
        <taxon>Pentapetalae</taxon>
        <taxon>rosids</taxon>
        <taxon>fabids</taxon>
        <taxon>Malpighiales</taxon>
        <taxon>Rhizophoraceae</taxon>
        <taxon>Rhizophora</taxon>
    </lineage>
</organism>
<protein>
    <submittedName>
        <fullName evidence="1">Uncharacterized protein</fullName>
    </submittedName>
</protein>
<accession>A0A2P2MMQ6</accession>
<evidence type="ECO:0000313" key="1">
    <source>
        <dbReference type="EMBL" id="MBX31535.1"/>
    </source>
</evidence>
<name>A0A2P2MMQ6_RHIMU</name>